<dbReference type="InterPro" id="IPR005656">
    <property type="entry name" value="MmgE_PrpD"/>
</dbReference>
<dbReference type="Pfam" id="PF03972">
    <property type="entry name" value="MmgE_PrpD_N"/>
    <property type="match status" value="1"/>
</dbReference>
<sequence length="466" mass="49412">MVCGTETSARADHAVTATLAGYALGDVAHHLTAEAARQARDTLLDTIGVALAARNSELVGILARTHPGGAGPGGSTIWTSGCRADAETAAMVNGATAHAMDYDDTNESMRGHLAATIWPVLLALGEQTGSSGQALAEAYVVGVRAAVAIADGMTIDDHYARGWHSTSTVGVVAATCAAARLLSLSLNQTRHALGLAGSMAGGSRQNFGTMTKPFHAGFAARNAVVAVKLAQAGFEANPSMLEGPLGYYALFDGRQRLDQVARSLRDAWTPSRHGVSLKNYAICYNLHRMCDAMANIKARTAVQPDDIVRIRVAVEPQGKAPLIHSQPTAALECKFSAEYVLGALAHGRMLGPADFGEGILESEALQALMRRIEVSEHPAPQVGKPDWYEGYAVVCVELRSGNVLSERVDNPKGHWGAPFSREEISRKFRDCVEFGCPGADVAVLEREIRDVLETDRFGGFSSLPPK</sequence>
<name>A0ABV2KJD4_9HYPH</name>
<dbReference type="SUPFAM" id="SSF103378">
    <property type="entry name" value="2-methylcitrate dehydratase PrpD"/>
    <property type="match status" value="1"/>
</dbReference>
<feature type="domain" description="MmgE/PrpD C-terminal" evidence="3">
    <location>
        <begin position="280"/>
        <end position="437"/>
    </location>
</feature>
<evidence type="ECO:0000256" key="1">
    <source>
        <dbReference type="ARBA" id="ARBA00006174"/>
    </source>
</evidence>
<dbReference type="Gene3D" id="3.30.1330.120">
    <property type="entry name" value="2-methylcitrate dehydratase PrpD"/>
    <property type="match status" value="1"/>
</dbReference>
<evidence type="ECO:0000313" key="4">
    <source>
        <dbReference type="EMBL" id="MET3661190.1"/>
    </source>
</evidence>
<dbReference type="Gene3D" id="1.10.4100.10">
    <property type="entry name" value="2-methylcitrate dehydratase PrpD"/>
    <property type="match status" value="1"/>
</dbReference>
<accession>A0ABV2KJD4</accession>
<comment type="similarity">
    <text evidence="1">Belongs to the PrpD family.</text>
</comment>
<dbReference type="InterPro" id="IPR045336">
    <property type="entry name" value="MmgE_PrpD_N"/>
</dbReference>
<dbReference type="Pfam" id="PF19305">
    <property type="entry name" value="MmgE_PrpD_C"/>
    <property type="match status" value="1"/>
</dbReference>
<dbReference type="Proteomes" id="UP001549143">
    <property type="component" value="Unassembled WGS sequence"/>
</dbReference>
<gene>
    <name evidence="4" type="ORF">ABID44_001510</name>
</gene>
<dbReference type="InterPro" id="IPR045337">
    <property type="entry name" value="MmgE_PrpD_C"/>
</dbReference>
<reference evidence="4 5" key="1">
    <citation type="submission" date="2024-06" db="EMBL/GenBank/DDBJ databases">
        <title>Genomic Encyclopedia of Type Strains, Phase IV (KMG-IV): sequencing the most valuable type-strain genomes for metagenomic binning, comparative biology and taxonomic classification.</title>
        <authorList>
            <person name="Goeker M."/>
        </authorList>
    </citation>
    <scope>NUCLEOTIDE SEQUENCE [LARGE SCALE GENOMIC DNA]</scope>
    <source>
        <strain evidence="4 5">DSM 19730</strain>
    </source>
</reference>
<dbReference type="InterPro" id="IPR042183">
    <property type="entry name" value="MmgE/PrpD_sf_1"/>
</dbReference>
<evidence type="ECO:0000313" key="5">
    <source>
        <dbReference type="Proteomes" id="UP001549143"/>
    </source>
</evidence>
<comment type="caution">
    <text evidence="4">The sequence shown here is derived from an EMBL/GenBank/DDBJ whole genome shotgun (WGS) entry which is preliminary data.</text>
</comment>
<protein>
    <submittedName>
        <fullName evidence="4">2-methylcitrate dehydratase PrpD</fullName>
    </submittedName>
</protein>
<organism evidence="4 5">
    <name type="scientific">Aquamicrobium ahrensii</name>
    <dbReference type="NCBI Taxonomy" id="469551"/>
    <lineage>
        <taxon>Bacteria</taxon>
        <taxon>Pseudomonadati</taxon>
        <taxon>Pseudomonadota</taxon>
        <taxon>Alphaproteobacteria</taxon>
        <taxon>Hyphomicrobiales</taxon>
        <taxon>Phyllobacteriaceae</taxon>
        <taxon>Aquamicrobium</taxon>
    </lineage>
</organism>
<dbReference type="InterPro" id="IPR036148">
    <property type="entry name" value="MmgE/PrpD_sf"/>
</dbReference>
<dbReference type="EMBL" id="JBEPMN010000004">
    <property type="protein sequence ID" value="MET3661190.1"/>
    <property type="molecule type" value="Genomic_DNA"/>
</dbReference>
<dbReference type="PANTHER" id="PTHR16943">
    <property type="entry name" value="2-METHYLCITRATE DEHYDRATASE-RELATED"/>
    <property type="match status" value="1"/>
</dbReference>
<keyword evidence="5" id="KW-1185">Reference proteome</keyword>
<evidence type="ECO:0000259" key="3">
    <source>
        <dbReference type="Pfam" id="PF19305"/>
    </source>
</evidence>
<evidence type="ECO:0000259" key="2">
    <source>
        <dbReference type="Pfam" id="PF03972"/>
    </source>
</evidence>
<feature type="domain" description="MmgE/PrpD N-terminal" evidence="2">
    <location>
        <begin position="18"/>
        <end position="257"/>
    </location>
</feature>
<dbReference type="RefSeq" id="WP_354151078.1">
    <property type="nucleotide sequence ID" value="NZ_JBEPMN010000004.1"/>
</dbReference>
<dbReference type="InterPro" id="IPR042188">
    <property type="entry name" value="MmgE/PrpD_sf_2"/>
</dbReference>
<proteinExistence type="inferred from homology"/>
<dbReference type="PANTHER" id="PTHR16943:SF8">
    <property type="entry name" value="2-METHYLCITRATE DEHYDRATASE"/>
    <property type="match status" value="1"/>
</dbReference>